<comment type="caution">
    <text evidence="1">The sequence shown here is derived from an EMBL/GenBank/DDBJ whole genome shotgun (WGS) entry which is preliminary data.</text>
</comment>
<proteinExistence type="predicted"/>
<keyword evidence="2" id="KW-1185">Reference proteome</keyword>
<dbReference type="EMBL" id="JAFBEV010000014">
    <property type="protein sequence ID" value="MBM7658306.1"/>
    <property type="molecule type" value="Genomic_DNA"/>
</dbReference>
<evidence type="ECO:0000313" key="1">
    <source>
        <dbReference type="EMBL" id="MBM7658306.1"/>
    </source>
</evidence>
<dbReference type="Proteomes" id="UP000823201">
    <property type="component" value="Unassembled WGS sequence"/>
</dbReference>
<protein>
    <submittedName>
        <fullName evidence="1">Uncharacterized protein</fullName>
    </submittedName>
</protein>
<accession>A0ABS2Q9G5</accession>
<organism evidence="1 2">
    <name type="scientific">Sporolactobacillus spathodeae</name>
    <dbReference type="NCBI Taxonomy" id="1465502"/>
    <lineage>
        <taxon>Bacteria</taxon>
        <taxon>Bacillati</taxon>
        <taxon>Bacillota</taxon>
        <taxon>Bacilli</taxon>
        <taxon>Bacillales</taxon>
        <taxon>Sporolactobacillaceae</taxon>
        <taxon>Sporolactobacillus</taxon>
    </lineage>
</organism>
<gene>
    <name evidence="1" type="ORF">JOC27_001759</name>
</gene>
<reference evidence="1 2" key="1">
    <citation type="submission" date="2021-01" db="EMBL/GenBank/DDBJ databases">
        <title>Genomic Encyclopedia of Type Strains, Phase IV (KMG-IV): sequencing the most valuable type-strain genomes for metagenomic binning, comparative biology and taxonomic classification.</title>
        <authorList>
            <person name="Goeker M."/>
        </authorList>
    </citation>
    <scope>NUCLEOTIDE SEQUENCE [LARGE SCALE GENOMIC DNA]</scope>
    <source>
        <strain evidence="1 2">DSM 100968</strain>
    </source>
</reference>
<name>A0ABS2Q9G5_9BACL</name>
<evidence type="ECO:0000313" key="2">
    <source>
        <dbReference type="Proteomes" id="UP000823201"/>
    </source>
</evidence>
<sequence length="69" mass="7698">MGKRKHPRLGQHLKGCYQTLVLTASEDSIHKDCQPAYFSVINKKKGTQDKAECAKHAPFAAWSVKGMIL</sequence>